<gene>
    <name evidence="1" type="ORF">Sjap_013776</name>
</gene>
<comment type="caution">
    <text evidence="1">The sequence shown here is derived from an EMBL/GenBank/DDBJ whole genome shotgun (WGS) entry which is preliminary data.</text>
</comment>
<evidence type="ECO:0000313" key="2">
    <source>
        <dbReference type="Proteomes" id="UP001417504"/>
    </source>
</evidence>
<keyword evidence="2" id="KW-1185">Reference proteome</keyword>
<name>A0AAP0IYI3_9MAGN</name>
<accession>A0AAP0IYI3</accession>
<evidence type="ECO:0000313" key="1">
    <source>
        <dbReference type="EMBL" id="KAK9124174.1"/>
    </source>
</evidence>
<organism evidence="1 2">
    <name type="scientific">Stephania japonica</name>
    <dbReference type="NCBI Taxonomy" id="461633"/>
    <lineage>
        <taxon>Eukaryota</taxon>
        <taxon>Viridiplantae</taxon>
        <taxon>Streptophyta</taxon>
        <taxon>Embryophyta</taxon>
        <taxon>Tracheophyta</taxon>
        <taxon>Spermatophyta</taxon>
        <taxon>Magnoliopsida</taxon>
        <taxon>Ranunculales</taxon>
        <taxon>Menispermaceae</taxon>
        <taxon>Menispermoideae</taxon>
        <taxon>Cissampelideae</taxon>
        <taxon>Stephania</taxon>
    </lineage>
</organism>
<protein>
    <submittedName>
        <fullName evidence="1">Uncharacterized protein</fullName>
    </submittedName>
</protein>
<dbReference type="AlphaFoldDB" id="A0AAP0IYI3"/>
<reference evidence="1 2" key="1">
    <citation type="submission" date="2024-01" db="EMBL/GenBank/DDBJ databases">
        <title>Genome assemblies of Stephania.</title>
        <authorList>
            <person name="Yang L."/>
        </authorList>
    </citation>
    <scope>NUCLEOTIDE SEQUENCE [LARGE SCALE GENOMIC DNA]</scope>
    <source>
        <strain evidence="1">QJT</strain>
        <tissue evidence="1">Leaf</tissue>
    </source>
</reference>
<proteinExistence type="predicted"/>
<dbReference type="Proteomes" id="UP001417504">
    <property type="component" value="Unassembled WGS sequence"/>
</dbReference>
<sequence>MGREKEFTTANHGAITTPAGMMKQLNMLRTRAPTNSLTKWDLALVGFRSSRCVQWAPINEKLSKASKRNVILKPFGFDRAIVFCPSAREEEEVIRKADLIGGDLIHKVSSWKLELYWEDS</sequence>
<dbReference type="EMBL" id="JBBNAE010000005">
    <property type="protein sequence ID" value="KAK9124174.1"/>
    <property type="molecule type" value="Genomic_DNA"/>
</dbReference>